<gene>
    <name evidence="2" type="ORF">A7985_13645</name>
</gene>
<sequence length="296" mass="32658">MKAVYLPTLLCTAHIAIANPPDSQSVLTGPYLGQPPVGVTAKPFAPGIVNTKQWGDAGGFSPDMNTFYLARWRHTADAKQPKSAIYENVNNVWHKTIMPEGFRKPIFSPDGKRKYFGAKYRELTANGWSDMKSLGPAFEKIPIMGLSASAKGTLVMDERTSDGQGVLRYSTLVNGIHQSPKPLSKTINTGKWNAHPFIAPDESYILWDSVRESGYGSSDLYISFRQDNGTWGKAINLGSKVNTPAEEGGPHITPDGKYLFFNRMVPDKNGKEGAQSDLFWIDAQLIEDLRPTRHPS</sequence>
<dbReference type="RefSeq" id="WP_065791017.1">
    <property type="nucleotide sequence ID" value="NZ_MAUJ01000004.1"/>
</dbReference>
<accession>A0A1C0TPJ4</accession>
<dbReference type="Pfam" id="PF07676">
    <property type="entry name" value="PD40"/>
    <property type="match status" value="2"/>
</dbReference>
<evidence type="ECO:0000313" key="3">
    <source>
        <dbReference type="Proteomes" id="UP000093366"/>
    </source>
</evidence>
<proteinExistence type="predicted"/>
<evidence type="ECO:0000256" key="1">
    <source>
        <dbReference type="SAM" id="SignalP"/>
    </source>
</evidence>
<dbReference type="OrthoDB" id="240809at2"/>
<keyword evidence="1" id="KW-0732">Signal</keyword>
<dbReference type="Gene3D" id="2.120.10.30">
    <property type="entry name" value="TolB, C-terminal domain"/>
    <property type="match status" value="1"/>
</dbReference>
<evidence type="ECO:0008006" key="4">
    <source>
        <dbReference type="Google" id="ProtNLM"/>
    </source>
</evidence>
<dbReference type="AlphaFoldDB" id="A0A1C0TPJ4"/>
<dbReference type="SUPFAM" id="SSF82171">
    <property type="entry name" value="DPP6 N-terminal domain-like"/>
    <property type="match status" value="1"/>
</dbReference>
<dbReference type="InterPro" id="IPR011042">
    <property type="entry name" value="6-blade_b-propeller_TolB-like"/>
</dbReference>
<protein>
    <recommendedName>
        <fullName evidence="4">WD40-like Beta Propeller Repeat</fullName>
    </recommendedName>
</protein>
<comment type="caution">
    <text evidence="2">The sequence shown here is derived from an EMBL/GenBank/DDBJ whole genome shotgun (WGS) entry which is preliminary data.</text>
</comment>
<feature type="chain" id="PRO_5008646157" description="WD40-like Beta Propeller Repeat" evidence="1">
    <location>
        <begin position="19"/>
        <end position="296"/>
    </location>
</feature>
<name>A0A1C0TPJ4_9GAMM</name>
<evidence type="ECO:0000313" key="2">
    <source>
        <dbReference type="EMBL" id="OCQ20836.1"/>
    </source>
</evidence>
<organism evidence="2 3">
    <name type="scientific">Pseudoalteromonas luteoviolacea</name>
    <dbReference type="NCBI Taxonomy" id="43657"/>
    <lineage>
        <taxon>Bacteria</taxon>
        <taxon>Pseudomonadati</taxon>
        <taxon>Pseudomonadota</taxon>
        <taxon>Gammaproteobacteria</taxon>
        <taxon>Alteromonadales</taxon>
        <taxon>Pseudoalteromonadaceae</taxon>
        <taxon>Pseudoalteromonas</taxon>
    </lineage>
</organism>
<dbReference type="InterPro" id="IPR011659">
    <property type="entry name" value="WD40"/>
</dbReference>
<reference evidence="3" key="1">
    <citation type="submission" date="2016-07" db="EMBL/GenBank/DDBJ databases">
        <authorList>
            <person name="Florea S."/>
            <person name="Webb J.S."/>
            <person name="Jaromczyk J."/>
            <person name="Schardl C.L."/>
        </authorList>
    </citation>
    <scope>NUCLEOTIDE SEQUENCE [LARGE SCALE GENOMIC DNA]</scope>
    <source>
        <strain evidence="3">IPB1</strain>
    </source>
</reference>
<feature type="signal peptide" evidence="1">
    <location>
        <begin position="1"/>
        <end position="18"/>
    </location>
</feature>
<dbReference type="EMBL" id="MAUJ01000004">
    <property type="protein sequence ID" value="OCQ20836.1"/>
    <property type="molecule type" value="Genomic_DNA"/>
</dbReference>
<dbReference type="Proteomes" id="UP000093366">
    <property type="component" value="Unassembled WGS sequence"/>
</dbReference>